<dbReference type="AlphaFoldDB" id="A0AAV1WC15"/>
<dbReference type="InterPro" id="IPR034087">
    <property type="entry name" value="C/VIF1"/>
</dbReference>
<dbReference type="PANTHER" id="PTHR36710:SF13">
    <property type="entry name" value="PUTATIVE-RELATED"/>
    <property type="match status" value="1"/>
</dbReference>
<evidence type="ECO:0000256" key="3">
    <source>
        <dbReference type="ARBA" id="ARBA00038471"/>
    </source>
</evidence>
<dbReference type="Pfam" id="PF04043">
    <property type="entry name" value="PMEI"/>
    <property type="match status" value="1"/>
</dbReference>
<accession>A0AAV1WC15</accession>
<dbReference type="InterPro" id="IPR006501">
    <property type="entry name" value="Pectinesterase_inhib_dom"/>
</dbReference>
<evidence type="ECO:0000256" key="4">
    <source>
        <dbReference type="SAM" id="SignalP"/>
    </source>
</evidence>
<sequence length="175" mass="19085">MTTSIPLTLFFFLFILISIPSSHCRSFQINDESLIVKTCNKTPYVNVCIEAIKSRPGSATATLRGLAEITVDVLNGKVNRALDKIHDLQSSGRGPRQWLDSCEKKYNTMKEVDIPKAIQALKRGDGEGAENVAKGAAKEATNCETETRGSLSSQNKSVHDVATVAQAVARQLYTN</sequence>
<dbReference type="Proteomes" id="UP001497480">
    <property type="component" value="Unassembled WGS sequence"/>
</dbReference>
<evidence type="ECO:0000256" key="2">
    <source>
        <dbReference type="ARBA" id="ARBA00023157"/>
    </source>
</evidence>
<dbReference type="Gene3D" id="1.20.140.40">
    <property type="entry name" value="Invertase/pectin methylesterase inhibitor family protein"/>
    <property type="match status" value="1"/>
</dbReference>
<evidence type="ECO:0000313" key="7">
    <source>
        <dbReference type="Proteomes" id="UP001497480"/>
    </source>
</evidence>
<dbReference type="NCBIfam" id="TIGR01614">
    <property type="entry name" value="PME_inhib"/>
    <property type="match status" value="1"/>
</dbReference>
<keyword evidence="2" id="KW-1015">Disulfide bond</keyword>
<evidence type="ECO:0000259" key="5">
    <source>
        <dbReference type="SMART" id="SM00856"/>
    </source>
</evidence>
<dbReference type="InterPro" id="IPR035513">
    <property type="entry name" value="Invertase/methylesterase_inhib"/>
</dbReference>
<protein>
    <recommendedName>
        <fullName evidence="5">Pectinesterase inhibitor domain-containing protein</fullName>
    </recommendedName>
</protein>
<dbReference type="EMBL" id="CAXHTB010000005">
    <property type="protein sequence ID" value="CAL0306889.1"/>
    <property type="molecule type" value="Genomic_DNA"/>
</dbReference>
<keyword evidence="1 4" id="KW-0732">Signal</keyword>
<dbReference type="InterPro" id="IPR052421">
    <property type="entry name" value="PCW_Enzyme_Inhibitor"/>
</dbReference>
<proteinExistence type="inferred from homology"/>
<dbReference type="CDD" id="cd15796">
    <property type="entry name" value="CIF_like"/>
    <property type="match status" value="1"/>
</dbReference>
<dbReference type="PANTHER" id="PTHR36710">
    <property type="entry name" value="PECTINESTERASE INHIBITOR-LIKE"/>
    <property type="match status" value="1"/>
</dbReference>
<dbReference type="SMART" id="SM00856">
    <property type="entry name" value="PMEI"/>
    <property type="match status" value="1"/>
</dbReference>
<reference evidence="6 7" key="1">
    <citation type="submission" date="2024-03" db="EMBL/GenBank/DDBJ databases">
        <authorList>
            <person name="Martinez-Hernandez J."/>
        </authorList>
    </citation>
    <scope>NUCLEOTIDE SEQUENCE [LARGE SCALE GENOMIC DNA]</scope>
</reference>
<dbReference type="GO" id="GO:0004857">
    <property type="term" value="F:enzyme inhibitor activity"/>
    <property type="evidence" value="ECO:0007669"/>
    <property type="project" value="InterPro"/>
</dbReference>
<keyword evidence="7" id="KW-1185">Reference proteome</keyword>
<feature type="chain" id="PRO_5043942866" description="Pectinesterase inhibitor domain-containing protein" evidence="4">
    <location>
        <begin position="25"/>
        <end position="175"/>
    </location>
</feature>
<feature type="signal peptide" evidence="4">
    <location>
        <begin position="1"/>
        <end position="24"/>
    </location>
</feature>
<feature type="domain" description="Pectinesterase inhibitor" evidence="5">
    <location>
        <begin position="30"/>
        <end position="168"/>
    </location>
</feature>
<evidence type="ECO:0000256" key="1">
    <source>
        <dbReference type="ARBA" id="ARBA00022729"/>
    </source>
</evidence>
<name>A0AAV1WC15_LUPLU</name>
<comment type="caution">
    <text evidence="6">The sequence shown here is derived from an EMBL/GenBank/DDBJ whole genome shotgun (WGS) entry which is preliminary data.</text>
</comment>
<comment type="similarity">
    <text evidence="3">Belongs to the PMEI family.</text>
</comment>
<dbReference type="SUPFAM" id="SSF101148">
    <property type="entry name" value="Plant invertase/pectin methylesterase inhibitor"/>
    <property type="match status" value="1"/>
</dbReference>
<organism evidence="6 7">
    <name type="scientific">Lupinus luteus</name>
    <name type="common">European yellow lupine</name>
    <dbReference type="NCBI Taxonomy" id="3873"/>
    <lineage>
        <taxon>Eukaryota</taxon>
        <taxon>Viridiplantae</taxon>
        <taxon>Streptophyta</taxon>
        <taxon>Embryophyta</taxon>
        <taxon>Tracheophyta</taxon>
        <taxon>Spermatophyta</taxon>
        <taxon>Magnoliopsida</taxon>
        <taxon>eudicotyledons</taxon>
        <taxon>Gunneridae</taxon>
        <taxon>Pentapetalae</taxon>
        <taxon>rosids</taxon>
        <taxon>fabids</taxon>
        <taxon>Fabales</taxon>
        <taxon>Fabaceae</taxon>
        <taxon>Papilionoideae</taxon>
        <taxon>50 kb inversion clade</taxon>
        <taxon>genistoids sensu lato</taxon>
        <taxon>core genistoids</taxon>
        <taxon>Genisteae</taxon>
        <taxon>Lupinus</taxon>
    </lineage>
</organism>
<gene>
    <name evidence="6" type="ORF">LLUT_LOCUS7949</name>
</gene>
<evidence type="ECO:0000313" key="6">
    <source>
        <dbReference type="EMBL" id="CAL0306889.1"/>
    </source>
</evidence>